<dbReference type="EMBL" id="CAADRP010001541">
    <property type="protein sequence ID" value="VFU40115.1"/>
    <property type="molecule type" value="Genomic_DNA"/>
</dbReference>
<accession>A0A6N2LGM3</accession>
<gene>
    <name evidence="1" type="ORF">SVIM_LOCUS227652</name>
</gene>
<sequence length="105" mass="12150">MGWKRTLKHQLAVRKNLTARINEGIKVNHLMNKLTPVAVLLSSRGPLTLQSRKSGKLPAVELLLKAEEGKLDHFRLNLWNTYFNLDLLRKSLCRVKNWLCRFATD</sequence>
<protein>
    <submittedName>
        <fullName evidence="1">Uncharacterized protein</fullName>
    </submittedName>
</protein>
<dbReference type="AlphaFoldDB" id="A0A6N2LGM3"/>
<reference evidence="1" key="1">
    <citation type="submission" date="2019-03" db="EMBL/GenBank/DDBJ databases">
        <authorList>
            <person name="Mank J."/>
            <person name="Almeida P."/>
        </authorList>
    </citation>
    <scope>NUCLEOTIDE SEQUENCE</scope>
    <source>
        <strain evidence="1">78183</strain>
    </source>
</reference>
<organism evidence="1">
    <name type="scientific">Salix viminalis</name>
    <name type="common">Common osier</name>
    <name type="synonym">Basket willow</name>
    <dbReference type="NCBI Taxonomy" id="40686"/>
    <lineage>
        <taxon>Eukaryota</taxon>
        <taxon>Viridiplantae</taxon>
        <taxon>Streptophyta</taxon>
        <taxon>Embryophyta</taxon>
        <taxon>Tracheophyta</taxon>
        <taxon>Spermatophyta</taxon>
        <taxon>Magnoliopsida</taxon>
        <taxon>eudicotyledons</taxon>
        <taxon>Gunneridae</taxon>
        <taxon>Pentapetalae</taxon>
        <taxon>rosids</taxon>
        <taxon>fabids</taxon>
        <taxon>Malpighiales</taxon>
        <taxon>Salicaceae</taxon>
        <taxon>Saliceae</taxon>
        <taxon>Salix</taxon>
    </lineage>
</organism>
<evidence type="ECO:0000313" key="1">
    <source>
        <dbReference type="EMBL" id="VFU40115.1"/>
    </source>
</evidence>
<name>A0A6N2LGM3_SALVM</name>
<proteinExistence type="predicted"/>